<dbReference type="Pfam" id="PF01128">
    <property type="entry name" value="IspD"/>
    <property type="match status" value="1"/>
</dbReference>
<protein>
    <recommendedName>
        <fullName evidence="7">2-C-methyl-D-erythritol 4-phosphate cytidylyltransferase</fullName>
        <ecNumber evidence="7">2.7.7.60</ecNumber>
    </recommendedName>
    <alternativeName>
        <fullName evidence="7">4-diphosphocytidyl-2C-methyl-D-erythritol synthase</fullName>
    </alternativeName>
    <alternativeName>
        <fullName evidence="7">MEP cytidylyltransferase</fullName>
        <shortName evidence="7">MCT</shortName>
    </alternativeName>
</protein>
<sequence length="249" mass="25855">MTTLAILTAAGSGSRLGFDLPKALVPLRGLPLVLHAARRLTASGAVDALVVTAPNGLVSVMSDVLEHDPHVSVPVVVVAGGPTRQSSVAAGLSRARADMDTVVVHDAARPLAPAAMIRRVVETVKAGHQAVIPGVPVVDTIKVVAPRGQVEAGRPALPEGVDRVAATPARTLLRAVQTPQAFDRALLVRAHAAGAARARTEATAATDDASLVEALGEDVFMVEGDELAMKVTTARDFYYIEKLLIEDGR</sequence>
<feature type="site" description="Transition state stabilizer" evidence="7">
    <location>
        <position position="22"/>
    </location>
</feature>
<gene>
    <name evidence="7 8" type="primary">ispD</name>
    <name evidence="8" type="ORF">H9623_02700</name>
</gene>
<dbReference type="InterPro" id="IPR029044">
    <property type="entry name" value="Nucleotide-diphossugar_trans"/>
</dbReference>
<dbReference type="HAMAP" id="MF_00108">
    <property type="entry name" value="IspD"/>
    <property type="match status" value="1"/>
</dbReference>
<keyword evidence="4 7" id="KW-0808">Transferase</keyword>
<dbReference type="InterPro" id="IPR050088">
    <property type="entry name" value="IspD/TarI_cytidylyltransf_bact"/>
</dbReference>
<evidence type="ECO:0000256" key="7">
    <source>
        <dbReference type="HAMAP-Rule" id="MF_00108"/>
    </source>
</evidence>
<dbReference type="Proteomes" id="UP000822993">
    <property type="component" value="Unassembled WGS sequence"/>
</dbReference>
<comment type="similarity">
    <text evidence="3 7">Belongs to the IspD/TarI cytidylyltransferase family. IspD subfamily.</text>
</comment>
<dbReference type="InterPro" id="IPR001228">
    <property type="entry name" value="IspD"/>
</dbReference>
<evidence type="ECO:0000256" key="3">
    <source>
        <dbReference type="ARBA" id="ARBA00009789"/>
    </source>
</evidence>
<comment type="caution">
    <text evidence="8">The sequence shown here is derived from an EMBL/GenBank/DDBJ whole genome shotgun (WGS) entry which is preliminary data.</text>
</comment>
<accession>A0A9D5UA77</accession>
<comment type="catalytic activity">
    <reaction evidence="1 7">
        <text>2-C-methyl-D-erythritol 4-phosphate + CTP + H(+) = 4-CDP-2-C-methyl-D-erythritol + diphosphate</text>
        <dbReference type="Rhea" id="RHEA:13429"/>
        <dbReference type="ChEBI" id="CHEBI:15378"/>
        <dbReference type="ChEBI" id="CHEBI:33019"/>
        <dbReference type="ChEBI" id="CHEBI:37563"/>
        <dbReference type="ChEBI" id="CHEBI:57823"/>
        <dbReference type="ChEBI" id="CHEBI:58262"/>
        <dbReference type="EC" id="2.7.7.60"/>
    </reaction>
</comment>
<evidence type="ECO:0000313" key="9">
    <source>
        <dbReference type="Proteomes" id="UP000822993"/>
    </source>
</evidence>
<dbReference type="GO" id="GO:0050518">
    <property type="term" value="F:2-C-methyl-D-erythritol 4-phosphate cytidylyltransferase activity"/>
    <property type="evidence" value="ECO:0007669"/>
    <property type="project" value="UniProtKB-UniRule"/>
</dbReference>
<dbReference type="GO" id="GO:0019288">
    <property type="term" value="P:isopentenyl diphosphate biosynthetic process, methylerythritol 4-phosphate pathway"/>
    <property type="evidence" value="ECO:0007669"/>
    <property type="project" value="UniProtKB-UniRule"/>
</dbReference>
<keyword evidence="5 7" id="KW-0548">Nucleotidyltransferase</keyword>
<dbReference type="EC" id="2.7.7.60" evidence="7"/>
<dbReference type="Gene3D" id="3.90.550.10">
    <property type="entry name" value="Spore Coat Polysaccharide Biosynthesis Protein SpsA, Chain A"/>
    <property type="match status" value="1"/>
</dbReference>
<feature type="site" description="Positions MEP for the nucleophilic attack" evidence="7">
    <location>
        <position position="170"/>
    </location>
</feature>
<dbReference type="PANTHER" id="PTHR32125:SF4">
    <property type="entry name" value="2-C-METHYL-D-ERYTHRITOL 4-PHOSPHATE CYTIDYLYLTRANSFERASE, CHLOROPLASTIC"/>
    <property type="match status" value="1"/>
</dbReference>
<reference evidence="8 9" key="1">
    <citation type="submission" date="2020-08" db="EMBL/GenBank/DDBJ databases">
        <title>A Genomic Blueprint of the Chicken Gut Microbiome.</title>
        <authorList>
            <person name="Gilroy R."/>
            <person name="Ravi A."/>
            <person name="Getino M."/>
            <person name="Pursley I."/>
            <person name="Horton D.L."/>
            <person name="Alikhan N.-F."/>
            <person name="Baker D."/>
            <person name="Gharbi K."/>
            <person name="Hall N."/>
            <person name="Watson M."/>
            <person name="Adriaenssens E.M."/>
            <person name="Foster-Nyarko E."/>
            <person name="Jarju S."/>
            <person name="Secka A."/>
            <person name="Antonio M."/>
            <person name="Oren A."/>
            <person name="Chaudhuri R."/>
            <person name="La Ragione R.M."/>
            <person name="Hildebrand F."/>
            <person name="Pallen M.J."/>
        </authorList>
    </citation>
    <scope>NUCLEOTIDE SEQUENCE [LARGE SCALE GENOMIC DNA]</scope>
    <source>
        <strain evidence="8 9">Sa1BUA8</strain>
    </source>
</reference>
<comment type="pathway">
    <text evidence="2 7">Isoprenoid biosynthesis; isopentenyl diphosphate biosynthesis via DXP pathway; isopentenyl diphosphate from 1-deoxy-D-xylulose 5-phosphate: step 2/6.</text>
</comment>
<dbReference type="CDD" id="cd02516">
    <property type="entry name" value="CDP-ME_synthetase"/>
    <property type="match status" value="1"/>
</dbReference>
<dbReference type="InterPro" id="IPR034683">
    <property type="entry name" value="IspD/TarI"/>
</dbReference>
<dbReference type="EMBL" id="JACSPN010000002">
    <property type="protein sequence ID" value="MBE7699216.1"/>
    <property type="molecule type" value="Genomic_DNA"/>
</dbReference>
<proteinExistence type="inferred from homology"/>
<dbReference type="NCBIfam" id="TIGR00453">
    <property type="entry name" value="ispD"/>
    <property type="match status" value="1"/>
</dbReference>
<dbReference type="RefSeq" id="WP_193718542.1">
    <property type="nucleotide sequence ID" value="NZ_JACSPN010000002.1"/>
</dbReference>
<keyword evidence="9" id="KW-1185">Reference proteome</keyword>
<evidence type="ECO:0000313" key="8">
    <source>
        <dbReference type="EMBL" id="MBE7699216.1"/>
    </source>
</evidence>
<dbReference type="PANTHER" id="PTHR32125">
    <property type="entry name" value="2-C-METHYL-D-ERYTHRITOL 4-PHOSPHATE CYTIDYLYLTRANSFERASE, CHLOROPLASTIC"/>
    <property type="match status" value="1"/>
</dbReference>
<evidence type="ECO:0000256" key="4">
    <source>
        <dbReference type="ARBA" id="ARBA00022679"/>
    </source>
</evidence>
<feature type="site" description="Positions MEP for the nucleophilic attack" evidence="7">
    <location>
        <position position="230"/>
    </location>
</feature>
<evidence type="ECO:0000256" key="1">
    <source>
        <dbReference type="ARBA" id="ARBA00001282"/>
    </source>
</evidence>
<dbReference type="PROSITE" id="PS01295">
    <property type="entry name" value="ISPD"/>
    <property type="match status" value="1"/>
</dbReference>
<dbReference type="SUPFAM" id="SSF53448">
    <property type="entry name" value="Nucleotide-diphospho-sugar transferases"/>
    <property type="match status" value="1"/>
</dbReference>
<evidence type="ECO:0000256" key="5">
    <source>
        <dbReference type="ARBA" id="ARBA00022695"/>
    </source>
</evidence>
<dbReference type="InterPro" id="IPR018294">
    <property type="entry name" value="ISPD_synthase_CS"/>
</dbReference>
<feature type="site" description="Transition state stabilizer" evidence="7">
    <location>
        <position position="15"/>
    </location>
</feature>
<comment type="function">
    <text evidence="7">Catalyzes the formation of 4-diphosphocytidyl-2-C-methyl-D-erythritol from CTP and 2-C-methyl-D-erythritol 4-phosphate (MEP).</text>
</comment>
<evidence type="ECO:0000256" key="6">
    <source>
        <dbReference type="ARBA" id="ARBA00023229"/>
    </source>
</evidence>
<keyword evidence="6 7" id="KW-0414">Isoprene biosynthesis</keyword>
<name>A0A9D5UA77_9CELL</name>
<dbReference type="AlphaFoldDB" id="A0A9D5UA77"/>
<organism evidence="8 9">
    <name type="scientific">Oerskovia douganii</name>
    <dbReference type="NCBI Taxonomy" id="2762210"/>
    <lineage>
        <taxon>Bacteria</taxon>
        <taxon>Bacillati</taxon>
        <taxon>Actinomycetota</taxon>
        <taxon>Actinomycetes</taxon>
        <taxon>Micrococcales</taxon>
        <taxon>Cellulomonadaceae</taxon>
        <taxon>Oerskovia</taxon>
    </lineage>
</organism>
<evidence type="ECO:0000256" key="2">
    <source>
        <dbReference type="ARBA" id="ARBA00004787"/>
    </source>
</evidence>
<dbReference type="FunFam" id="3.90.550.10:FF:000003">
    <property type="entry name" value="2-C-methyl-D-erythritol 4-phosphate cytidylyltransferase"/>
    <property type="match status" value="1"/>
</dbReference>